<gene>
    <name evidence="1" type="ORF">ABS361_11445</name>
</gene>
<dbReference type="EMBL" id="CP158568">
    <property type="protein sequence ID" value="XBY42742.1"/>
    <property type="molecule type" value="Genomic_DNA"/>
</dbReference>
<dbReference type="AlphaFoldDB" id="A0AAU7X4R6"/>
<protein>
    <recommendedName>
        <fullName evidence="2">DUF2946 domain-containing protein</fullName>
    </recommendedName>
</protein>
<name>A0AAU7X4R6_9HYPH</name>
<dbReference type="KEGG" id="mflg:ABS361_11445"/>
<evidence type="ECO:0008006" key="2">
    <source>
        <dbReference type="Google" id="ProtNLM"/>
    </source>
</evidence>
<sequence>MHAALRSNGCRRLCLALFALVAVTIGFAHVSVGIDLTPAPVAAEYELPGGIVPTLCVRKDTAAFASHHPGELCSVCLLTGAPEAIELPPVLPIVLTLSTWLPQPAGRDDLSEVDAPLSRGPPLARTVV</sequence>
<reference evidence="1" key="1">
    <citation type="submission" date="2024-06" db="EMBL/GenBank/DDBJ databases">
        <title>Methylostella associata gen. nov., sp. nov., a novel Ancalomicrobiaceae-affiliated facultatively methylotrophic bacteria that feed on methanotrophs of the genus Methylococcus.</title>
        <authorList>
            <person name="Saltykova V."/>
            <person name="Danilova O.V."/>
            <person name="Oshkin I.Y."/>
            <person name="Belova S.E."/>
            <person name="Pimenov N.V."/>
            <person name="Dedysh S.N."/>
        </authorList>
    </citation>
    <scope>NUCLEOTIDE SEQUENCE</scope>
    <source>
        <strain evidence="1">S20</strain>
    </source>
</reference>
<organism evidence="1">
    <name type="scientific">Methyloraptor flagellatus</name>
    <dbReference type="NCBI Taxonomy" id="3162530"/>
    <lineage>
        <taxon>Bacteria</taxon>
        <taxon>Pseudomonadati</taxon>
        <taxon>Pseudomonadota</taxon>
        <taxon>Alphaproteobacteria</taxon>
        <taxon>Hyphomicrobiales</taxon>
        <taxon>Ancalomicrobiaceae</taxon>
        <taxon>Methyloraptor</taxon>
    </lineage>
</organism>
<evidence type="ECO:0000313" key="1">
    <source>
        <dbReference type="EMBL" id="XBY42742.1"/>
    </source>
</evidence>
<dbReference type="RefSeq" id="WP_407047843.1">
    <property type="nucleotide sequence ID" value="NZ_CP158568.1"/>
</dbReference>
<proteinExistence type="predicted"/>
<accession>A0AAU7X4R6</accession>